<reference evidence="2" key="1">
    <citation type="submission" date="2022-08" db="EMBL/GenBank/DDBJ databases">
        <authorList>
            <person name="Kallberg Y."/>
            <person name="Tangrot J."/>
            <person name="Rosling A."/>
        </authorList>
    </citation>
    <scope>NUCLEOTIDE SEQUENCE</scope>
    <source>
        <strain evidence="2">Wild A</strain>
    </source>
</reference>
<dbReference type="AlphaFoldDB" id="A0A9W4SX10"/>
<evidence type="ECO:0000256" key="1">
    <source>
        <dbReference type="SAM" id="Phobius"/>
    </source>
</evidence>
<dbReference type="EMBL" id="CAMKVN010003343">
    <property type="protein sequence ID" value="CAI2184471.1"/>
    <property type="molecule type" value="Genomic_DNA"/>
</dbReference>
<proteinExistence type="predicted"/>
<dbReference type="Proteomes" id="UP001153678">
    <property type="component" value="Unassembled WGS sequence"/>
</dbReference>
<keyword evidence="1" id="KW-1133">Transmembrane helix</keyword>
<evidence type="ECO:0000313" key="3">
    <source>
        <dbReference type="Proteomes" id="UP001153678"/>
    </source>
</evidence>
<keyword evidence="1" id="KW-0812">Transmembrane</keyword>
<keyword evidence="3" id="KW-1185">Reference proteome</keyword>
<sequence length="191" mass="21703">MPKKKLNQAKISNNKKELVNALKKTQNTTQNSSENKLGQVDQEELRRIIKEELKPEEVKNICTEVLNEAGVITLEKLIVEVQQAIKLNNQKSIKSKVKKLKIFVKNTADEYAQNAYQQKKEVVQKLLKKAKGISNTSQNPKTSDNKFLTGLVIRGGILAVIGLITILIIKNYKKKISNKELHVCSYYVEKK</sequence>
<dbReference type="OrthoDB" id="10250354at2759"/>
<evidence type="ECO:0000313" key="2">
    <source>
        <dbReference type="EMBL" id="CAI2184471.1"/>
    </source>
</evidence>
<gene>
    <name evidence="2" type="ORF">FWILDA_LOCUS11594</name>
</gene>
<accession>A0A9W4SX10</accession>
<keyword evidence="1" id="KW-0472">Membrane</keyword>
<name>A0A9W4SX10_9GLOM</name>
<organism evidence="2 3">
    <name type="scientific">Funneliformis geosporum</name>
    <dbReference type="NCBI Taxonomy" id="1117311"/>
    <lineage>
        <taxon>Eukaryota</taxon>
        <taxon>Fungi</taxon>
        <taxon>Fungi incertae sedis</taxon>
        <taxon>Mucoromycota</taxon>
        <taxon>Glomeromycotina</taxon>
        <taxon>Glomeromycetes</taxon>
        <taxon>Glomerales</taxon>
        <taxon>Glomeraceae</taxon>
        <taxon>Funneliformis</taxon>
    </lineage>
</organism>
<feature type="transmembrane region" description="Helical" evidence="1">
    <location>
        <begin position="147"/>
        <end position="169"/>
    </location>
</feature>
<protein>
    <submittedName>
        <fullName evidence="2">6247_t:CDS:1</fullName>
    </submittedName>
</protein>
<comment type="caution">
    <text evidence="2">The sequence shown here is derived from an EMBL/GenBank/DDBJ whole genome shotgun (WGS) entry which is preliminary data.</text>
</comment>